<keyword evidence="5 9" id="KW-0378">Hydrolase</keyword>
<dbReference type="GO" id="GO:0005975">
    <property type="term" value="P:carbohydrate metabolic process"/>
    <property type="evidence" value="ECO:0007669"/>
    <property type="project" value="InterPro"/>
</dbReference>
<organism evidence="12 13">
    <name type="scientific">Austropuccinia psidii MF-1</name>
    <dbReference type="NCBI Taxonomy" id="1389203"/>
    <lineage>
        <taxon>Eukaryota</taxon>
        <taxon>Fungi</taxon>
        <taxon>Dikarya</taxon>
        <taxon>Basidiomycota</taxon>
        <taxon>Pucciniomycotina</taxon>
        <taxon>Pucciniomycetes</taxon>
        <taxon>Pucciniales</taxon>
        <taxon>Sphaerophragmiaceae</taxon>
        <taxon>Austropuccinia</taxon>
    </lineage>
</organism>
<dbReference type="Proteomes" id="UP000765509">
    <property type="component" value="Unassembled WGS sequence"/>
</dbReference>
<dbReference type="InterPro" id="IPR006046">
    <property type="entry name" value="Alpha_amylase"/>
</dbReference>
<evidence type="ECO:0000256" key="8">
    <source>
        <dbReference type="RuleBase" id="RU003615"/>
    </source>
</evidence>
<dbReference type="AlphaFoldDB" id="A0A9Q3IDL2"/>
<evidence type="ECO:0000256" key="3">
    <source>
        <dbReference type="ARBA" id="ARBA00008061"/>
    </source>
</evidence>
<dbReference type="GO" id="GO:0043169">
    <property type="term" value="F:cation binding"/>
    <property type="evidence" value="ECO:0007669"/>
    <property type="project" value="InterPro"/>
</dbReference>
<keyword evidence="7 9" id="KW-0326">Glycosidase</keyword>
<proteinExistence type="inferred from homology"/>
<evidence type="ECO:0000256" key="6">
    <source>
        <dbReference type="ARBA" id="ARBA00023277"/>
    </source>
</evidence>
<comment type="catalytic activity">
    <reaction evidence="1 9">
        <text>Endohydrolysis of (1-&gt;4)-alpha-D-glucosidic linkages in polysaccharides containing three or more (1-&gt;4)-alpha-linked D-glucose units.</text>
        <dbReference type="EC" id="3.2.1.1"/>
    </reaction>
</comment>
<gene>
    <name evidence="12" type="ORF">O181_075015</name>
</gene>
<evidence type="ECO:0000256" key="1">
    <source>
        <dbReference type="ARBA" id="ARBA00000548"/>
    </source>
</evidence>
<keyword evidence="10" id="KW-1133">Transmembrane helix</keyword>
<dbReference type="OrthoDB" id="550577at2759"/>
<evidence type="ECO:0000256" key="5">
    <source>
        <dbReference type="ARBA" id="ARBA00022801"/>
    </source>
</evidence>
<dbReference type="GO" id="GO:0004556">
    <property type="term" value="F:alpha-amylase activity"/>
    <property type="evidence" value="ECO:0007669"/>
    <property type="project" value="UniProtKB-UniRule"/>
</dbReference>
<evidence type="ECO:0000256" key="2">
    <source>
        <dbReference type="ARBA" id="ARBA00001913"/>
    </source>
</evidence>
<accession>A0A9Q3IDL2</accession>
<comment type="caution">
    <text evidence="12">The sequence shown here is derived from an EMBL/GenBank/DDBJ whole genome shotgun (WGS) entry which is preliminary data.</text>
</comment>
<dbReference type="SMART" id="SM00642">
    <property type="entry name" value="Aamy"/>
    <property type="match status" value="1"/>
</dbReference>
<evidence type="ECO:0000259" key="11">
    <source>
        <dbReference type="SMART" id="SM00642"/>
    </source>
</evidence>
<reference evidence="12" key="1">
    <citation type="submission" date="2021-03" db="EMBL/GenBank/DDBJ databases">
        <title>Draft genome sequence of rust myrtle Austropuccinia psidii MF-1, a brazilian biotype.</title>
        <authorList>
            <person name="Quecine M.C."/>
            <person name="Pachon D.M.R."/>
            <person name="Bonatelli M.L."/>
            <person name="Correr F.H."/>
            <person name="Franceschini L.M."/>
            <person name="Leite T.F."/>
            <person name="Margarido G.R.A."/>
            <person name="Almeida C.A."/>
            <person name="Ferrarezi J.A."/>
            <person name="Labate C.A."/>
        </authorList>
    </citation>
    <scope>NUCLEOTIDE SEQUENCE</scope>
    <source>
        <strain evidence="12">MF-1</strain>
    </source>
</reference>
<dbReference type="PANTHER" id="PTHR43447">
    <property type="entry name" value="ALPHA-AMYLASE"/>
    <property type="match status" value="1"/>
</dbReference>
<feature type="domain" description="Glycosyl hydrolase family 13 catalytic" evidence="11">
    <location>
        <begin position="99"/>
        <end position="445"/>
    </location>
</feature>
<keyword evidence="10" id="KW-0472">Membrane</keyword>
<keyword evidence="13" id="KW-1185">Reference proteome</keyword>
<dbReference type="SUPFAM" id="SSF51445">
    <property type="entry name" value="(Trans)glycosidases"/>
    <property type="match status" value="1"/>
</dbReference>
<evidence type="ECO:0000256" key="9">
    <source>
        <dbReference type="RuleBase" id="RU361134"/>
    </source>
</evidence>
<dbReference type="InterPro" id="IPR017853">
    <property type="entry name" value="GH"/>
</dbReference>
<dbReference type="SUPFAM" id="SSF51011">
    <property type="entry name" value="Glycosyl hydrolase domain"/>
    <property type="match status" value="1"/>
</dbReference>
<dbReference type="InterPro" id="IPR006047">
    <property type="entry name" value="GH13_cat_dom"/>
</dbReference>
<evidence type="ECO:0000256" key="4">
    <source>
        <dbReference type="ARBA" id="ARBA00012595"/>
    </source>
</evidence>
<comment type="cofactor">
    <cofactor evidence="2">
        <name>Ca(2+)</name>
        <dbReference type="ChEBI" id="CHEBI:29108"/>
    </cofactor>
</comment>
<keyword evidence="10" id="KW-0812">Transmembrane</keyword>
<dbReference type="Gene3D" id="3.20.20.80">
    <property type="entry name" value="Glycosidases"/>
    <property type="match status" value="1"/>
</dbReference>
<dbReference type="Pfam" id="PF00128">
    <property type="entry name" value="Alpha-amylase"/>
    <property type="match status" value="1"/>
</dbReference>
<feature type="transmembrane region" description="Helical" evidence="10">
    <location>
        <begin position="6"/>
        <end position="27"/>
    </location>
</feature>
<evidence type="ECO:0000313" key="13">
    <source>
        <dbReference type="Proteomes" id="UP000765509"/>
    </source>
</evidence>
<name>A0A9Q3IDL2_9BASI</name>
<protein>
    <recommendedName>
        <fullName evidence="4 9">Alpha-amylase</fullName>
        <ecNumber evidence="4 9">3.2.1.1</ecNumber>
    </recommendedName>
</protein>
<keyword evidence="6 9" id="KW-0119">Carbohydrate metabolism</keyword>
<evidence type="ECO:0000313" key="12">
    <source>
        <dbReference type="EMBL" id="MBW0535300.1"/>
    </source>
</evidence>
<evidence type="ECO:0000256" key="10">
    <source>
        <dbReference type="SAM" id="Phobius"/>
    </source>
</evidence>
<evidence type="ECO:0000256" key="7">
    <source>
        <dbReference type="ARBA" id="ARBA00023295"/>
    </source>
</evidence>
<sequence length="542" mass="61775">MSALSILNQFWLQIFLAFILIAFRVYYGQEPAKSDSSGFSYYFNEIRSKSIMKKFKDQALIFLNPIFNKLSHSHSHSHSQSHLDHHLNLRLDNHLLNHDVTVQLFQWHHLDVANECENFLAPFGYRYAQISPPQEHILGHQWWTAYQPVSYELTSKRGTEADFDQMIKRCKAVGVGIIVDVIFNHMTAGSTNETSFGTSNSPYKKYNYPNLYSEIHFHKCRPGNDQVIQNWSSRHEIQNCELLGLADLNTANHNVQRHLKSYLKRLNSKGVSGIRVDAAKHILASELAKILSNTLMRVVQEVIFTPGEVIKPNEYMNIGRLHLFQASIDVRRMFLTDGIAHLGDPIPWGQKWGEGYLPSSHSQVFVTNWDIERQEGALRIDHDPKTYLLCQSFLLVWNYGQVDVFSGYNFTNFDDPPQRLRVHCGSYGWRCEHRHPMVIGAMRLRAASLGEPVANIATSGKQRLRFNRGSKVFVAFNNDDTSWSIDGVPIGLPTPPPGKSYSNLLTWADQQTSVAIKIDNDTGQVLLQSVNIPPRSAIGIMI</sequence>
<dbReference type="EC" id="3.2.1.1" evidence="4 9"/>
<comment type="similarity">
    <text evidence="3 8">Belongs to the glycosyl hydrolase 13 family.</text>
</comment>
<dbReference type="EMBL" id="AVOT02040124">
    <property type="protein sequence ID" value="MBW0535300.1"/>
    <property type="molecule type" value="Genomic_DNA"/>
</dbReference>
<dbReference type="PRINTS" id="PR00110">
    <property type="entry name" value="ALPHAAMYLASE"/>
</dbReference>